<dbReference type="CDD" id="cd07023">
    <property type="entry name" value="S49_Sppa_N_C"/>
    <property type="match status" value="1"/>
</dbReference>
<dbReference type="EMBL" id="CP000552">
    <property type="protein sequence ID" value="ABM72559.1"/>
    <property type="molecule type" value="Genomic_DNA"/>
</dbReference>
<dbReference type="Pfam" id="PF01343">
    <property type="entry name" value="Peptidase_S49"/>
    <property type="match status" value="1"/>
</dbReference>
<dbReference type="OrthoDB" id="9764363at2"/>
<evidence type="ECO:0000256" key="3">
    <source>
        <dbReference type="ARBA" id="ARBA00022670"/>
    </source>
</evidence>
<keyword evidence="2" id="KW-0963">Cytoplasm</keyword>
<dbReference type="HOGENOM" id="CLU_046540_0_0_3"/>
<reference evidence="7 8" key="1">
    <citation type="journal article" date="2007" name="PLoS Genet.">
        <title>Patterns and implications of gene gain and loss in the evolution of Prochlorococcus.</title>
        <authorList>
            <person name="Kettler G.C."/>
            <person name="Martiny A.C."/>
            <person name="Huang K."/>
            <person name="Zucker J."/>
            <person name="Coleman M.L."/>
            <person name="Rodrigue S."/>
            <person name="Chen F."/>
            <person name="Lapidus A."/>
            <person name="Ferriera S."/>
            <person name="Johnson J."/>
            <person name="Steglich C."/>
            <person name="Church G.M."/>
            <person name="Richardson P."/>
            <person name="Chisholm S.W."/>
        </authorList>
    </citation>
    <scope>NUCLEOTIDE SEQUENCE [LARGE SCALE GENOMIC DNA]</scope>
    <source>
        <strain evidence="7 8">MIT 9515</strain>
    </source>
</reference>
<keyword evidence="5" id="KW-0720">Serine protease</keyword>
<evidence type="ECO:0000259" key="6">
    <source>
        <dbReference type="Pfam" id="PF01343"/>
    </source>
</evidence>
<evidence type="ECO:0000256" key="2">
    <source>
        <dbReference type="ARBA" id="ARBA00022490"/>
    </source>
</evidence>
<dbReference type="SUPFAM" id="SSF52096">
    <property type="entry name" value="ClpP/crotonase"/>
    <property type="match status" value="1"/>
</dbReference>
<keyword evidence="3 7" id="KW-0645">Protease</keyword>
<dbReference type="RefSeq" id="WP_011820656.1">
    <property type="nucleotide sequence ID" value="NC_008817.1"/>
</dbReference>
<dbReference type="AlphaFoldDB" id="A2BXP8"/>
<evidence type="ECO:0000256" key="4">
    <source>
        <dbReference type="ARBA" id="ARBA00022801"/>
    </source>
</evidence>
<dbReference type="NCBIfam" id="TIGR00706">
    <property type="entry name" value="SppA_dom"/>
    <property type="match status" value="1"/>
</dbReference>
<feature type="domain" description="Peptidase S49" evidence="6">
    <location>
        <begin position="69"/>
        <end position="220"/>
    </location>
</feature>
<evidence type="ECO:0000313" key="7">
    <source>
        <dbReference type="EMBL" id="ABM72559.1"/>
    </source>
</evidence>
<proteinExistence type="inferred from homology"/>
<dbReference type="InterPro" id="IPR004635">
    <property type="entry name" value="Pept_S49_SppA"/>
</dbReference>
<gene>
    <name evidence="7" type="primary">sppA</name>
    <name evidence="7" type="ordered locus">P9515_13521</name>
</gene>
<dbReference type="GO" id="GO:0008236">
    <property type="term" value="F:serine-type peptidase activity"/>
    <property type="evidence" value="ECO:0007669"/>
    <property type="project" value="UniProtKB-KW"/>
</dbReference>
<dbReference type="InterPro" id="IPR047272">
    <property type="entry name" value="S49_SppA_C"/>
</dbReference>
<evidence type="ECO:0000313" key="8">
    <source>
        <dbReference type="Proteomes" id="UP000001589"/>
    </source>
</evidence>
<comment type="similarity">
    <text evidence="1">Belongs to the peptidase S49 family.</text>
</comment>
<dbReference type="KEGG" id="pmc:P9515_13521"/>
<evidence type="ECO:0000256" key="5">
    <source>
        <dbReference type="ARBA" id="ARBA00022825"/>
    </source>
</evidence>
<dbReference type="PANTHER" id="PTHR42987">
    <property type="entry name" value="PEPTIDASE S49"/>
    <property type="match status" value="1"/>
</dbReference>
<dbReference type="PANTHER" id="PTHR42987:SF7">
    <property type="entry name" value="SIGNAL PEPTIDE PEPTIDASE SPPA-RELATED"/>
    <property type="match status" value="1"/>
</dbReference>
<dbReference type="GeneID" id="60201482"/>
<name>A2BXP8_PROM5</name>
<dbReference type="STRING" id="167542.P9515_13521"/>
<protein>
    <submittedName>
        <fullName evidence="7">Signal peptide peptidase SppA (Protease IV)</fullName>
    </submittedName>
</protein>
<dbReference type="Proteomes" id="UP000001589">
    <property type="component" value="Chromosome"/>
</dbReference>
<dbReference type="InterPro" id="IPR002142">
    <property type="entry name" value="Peptidase_S49"/>
</dbReference>
<dbReference type="GO" id="GO:0006508">
    <property type="term" value="P:proteolysis"/>
    <property type="evidence" value="ECO:0007669"/>
    <property type="project" value="UniProtKB-KW"/>
</dbReference>
<dbReference type="eggNOG" id="COG0616">
    <property type="taxonomic scope" value="Bacteria"/>
</dbReference>
<sequence length="269" mass="29706">MIWPFRRKSKKRMARIVIDEPITSSTRVSVIKALKQIEDREFPALILRIDSPGGTVGDSQEIYSAIKRLREKGCKVVASFGNISASGGVYIGVASNKIVANPGTITGSIGVIIRGNNLSELLNKIGIKFETVKSGIYKDILSPDKPLSDEGREILQGLIDESYKQFTEAVAEGRDLPVEDVKKFADGRIFTGTQAKKLGLVDEIGDEFTARELAAEMVKIDPKIQPVTFGKKKKKILGLIPGSKIIEKIIQNIFFEVNSTNKILWLYKP</sequence>
<keyword evidence="4" id="KW-0378">Hydrolase</keyword>
<dbReference type="Gene3D" id="3.90.226.10">
    <property type="entry name" value="2-enoyl-CoA Hydratase, Chain A, domain 1"/>
    <property type="match status" value="2"/>
</dbReference>
<evidence type="ECO:0000256" key="1">
    <source>
        <dbReference type="ARBA" id="ARBA00008683"/>
    </source>
</evidence>
<organism evidence="7 8">
    <name type="scientific">Prochlorococcus marinus (strain MIT 9515)</name>
    <dbReference type="NCBI Taxonomy" id="167542"/>
    <lineage>
        <taxon>Bacteria</taxon>
        <taxon>Bacillati</taxon>
        <taxon>Cyanobacteriota</taxon>
        <taxon>Cyanophyceae</taxon>
        <taxon>Synechococcales</taxon>
        <taxon>Prochlorococcaceae</taxon>
        <taxon>Prochlorococcus</taxon>
    </lineage>
</organism>
<dbReference type="InterPro" id="IPR029045">
    <property type="entry name" value="ClpP/crotonase-like_dom_sf"/>
</dbReference>
<accession>A2BXP8</accession>